<name>A0A2N8PT89_ENTAV</name>
<dbReference type="Pfam" id="PF06032">
    <property type="entry name" value="S-Me-THD_N"/>
    <property type="match status" value="1"/>
</dbReference>
<evidence type="ECO:0000313" key="5">
    <source>
        <dbReference type="EMBL" id="RVU92368.1"/>
    </source>
</evidence>
<dbReference type="RefSeq" id="WP_016178895.1">
    <property type="nucleotide sequence ID" value="NZ_CAAKOC010000258.1"/>
</dbReference>
<dbReference type="EMBL" id="JARPWH010000024">
    <property type="protein sequence ID" value="MDT2402463.1"/>
    <property type="molecule type" value="Genomic_DNA"/>
</dbReference>
<dbReference type="InterPro" id="IPR048350">
    <property type="entry name" value="S-Me-THD-like_C"/>
</dbReference>
<proteinExistence type="predicted"/>
<reference evidence="3 7" key="2">
    <citation type="submission" date="2023-03" db="EMBL/GenBank/DDBJ databases">
        <authorList>
            <person name="Shen W."/>
            <person name="Cai J."/>
        </authorList>
    </citation>
    <scope>NUCLEOTIDE SEQUENCE [LARGE SCALE GENOMIC DNA]</scope>
    <source>
        <strain evidence="3">P33-2</strain>
        <strain evidence="4 7">Y2</strain>
    </source>
</reference>
<dbReference type="InterPro" id="IPR010318">
    <property type="entry name" value="S-Me-THD_N"/>
</dbReference>
<dbReference type="EMBL" id="RYZS01000002">
    <property type="protein sequence ID" value="RVU92368.1"/>
    <property type="molecule type" value="Genomic_DNA"/>
</dbReference>
<evidence type="ECO:0000313" key="3">
    <source>
        <dbReference type="EMBL" id="MDT2402463.1"/>
    </source>
</evidence>
<evidence type="ECO:0000259" key="2">
    <source>
        <dbReference type="Pfam" id="PF20906"/>
    </source>
</evidence>
<dbReference type="Proteomes" id="UP000288388">
    <property type="component" value="Unassembled WGS sequence"/>
</dbReference>
<protein>
    <submittedName>
        <fullName evidence="5">DUF917 domain-containing protein</fullName>
    </submittedName>
</protein>
<feature type="domain" description="S-Me-THD N-terminal" evidence="1">
    <location>
        <begin position="7"/>
        <end position="161"/>
    </location>
</feature>
<dbReference type="AlphaFoldDB" id="A0A2N8PT89"/>
<accession>A0A2N8PT89</accession>
<dbReference type="Proteomes" id="UP001264335">
    <property type="component" value="Unassembled WGS sequence"/>
</dbReference>
<organism evidence="5 6">
    <name type="scientific">Enterococcus avium</name>
    <name type="common">Streptococcus avium</name>
    <dbReference type="NCBI Taxonomy" id="33945"/>
    <lineage>
        <taxon>Bacteria</taxon>
        <taxon>Bacillati</taxon>
        <taxon>Bacillota</taxon>
        <taxon>Bacilli</taxon>
        <taxon>Lactobacillales</taxon>
        <taxon>Enterococcaceae</taxon>
        <taxon>Enterococcus</taxon>
    </lineage>
</organism>
<dbReference type="Proteomes" id="UP001260773">
    <property type="component" value="Unassembled WGS sequence"/>
</dbReference>
<gene>
    <name evidence="5" type="ORF">EK398_17725</name>
    <name evidence="3" type="ORF">P7D43_08765</name>
    <name evidence="4" type="ORF">P7D79_09545</name>
</gene>
<evidence type="ECO:0000259" key="1">
    <source>
        <dbReference type="Pfam" id="PF06032"/>
    </source>
</evidence>
<sequence>MEWITVEDLENISIGATLLGTGGGGDPFVGRLMALQALQKYGPVRVLKVEDLDDDALVMPVGSIGAPSVSNEKIASEEELYAPAEVLKETFPERTQAIMPIEIGGGNSLLPIACAAKMGLPIVDADAMGRAFPESQMVTFFLKGYQPEIVAMADSQGNRIIYYPKDGEWSEKIARAITDVMGGSANMVDNVFPGKVVKECGIRGTLSLAKKIGEELTDSKETTAPVKRLLSTLKGYSLFEGKIKNIERNVEGGFTRGSATCAGIGKNKGEELEVLFQNELLLAKKDGKVLASTPDLICALDYETGRPITTETLRYGARIHVIALPCDAKWRTKKGIEVAGPNYFGYEIEYRPVEELMGEEAICID</sequence>
<dbReference type="Pfam" id="PF20906">
    <property type="entry name" value="S-Me-THD_C"/>
    <property type="match status" value="1"/>
</dbReference>
<dbReference type="Gene3D" id="3.40.1610.10">
    <property type="entry name" value="CV3147-like domain"/>
    <property type="match status" value="1"/>
</dbReference>
<dbReference type="InterPro" id="IPR027479">
    <property type="entry name" value="S-Me-THD_N_sf"/>
</dbReference>
<reference evidence="5 6" key="1">
    <citation type="submission" date="2018-12" db="EMBL/GenBank/DDBJ databases">
        <title>A novel vanA-carrying plasmid in a clinical isolate of Enterococcus avium.</title>
        <authorList>
            <person name="Bernasconi O.J."/>
            <person name="Luzzaro F."/>
            <person name="Endimiani A."/>
        </authorList>
    </citation>
    <scope>NUCLEOTIDE SEQUENCE [LARGE SCALE GENOMIC DNA]</scope>
    <source>
        <strain evidence="5 6">LC0559/18</strain>
    </source>
</reference>
<dbReference type="EMBL" id="JARPWY010000022">
    <property type="protein sequence ID" value="MDT2514476.1"/>
    <property type="molecule type" value="Genomic_DNA"/>
</dbReference>
<comment type="caution">
    <text evidence="5">The sequence shown here is derived from an EMBL/GenBank/DDBJ whole genome shotgun (WGS) entry which is preliminary data.</text>
</comment>
<evidence type="ECO:0000313" key="4">
    <source>
        <dbReference type="EMBL" id="MDT2514476.1"/>
    </source>
</evidence>
<feature type="domain" description="S-Me-THD-like C-terminal" evidence="2">
    <location>
        <begin position="166"/>
        <end position="353"/>
    </location>
</feature>
<dbReference type="InterPro" id="IPR024071">
    <property type="entry name" value="S-Me-THD_C_sf"/>
</dbReference>
<dbReference type="Gene3D" id="2.40.390.10">
    <property type="entry name" value="CV3147-like"/>
    <property type="match status" value="1"/>
</dbReference>
<evidence type="ECO:0000313" key="7">
    <source>
        <dbReference type="Proteomes" id="UP001264335"/>
    </source>
</evidence>
<dbReference type="SUPFAM" id="SSF160991">
    <property type="entry name" value="CV3147-like"/>
    <property type="match status" value="1"/>
</dbReference>
<evidence type="ECO:0000313" key="6">
    <source>
        <dbReference type="Proteomes" id="UP000288388"/>
    </source>
</evidence>